<feature type="repeat" description="ANK" evidence="7">
    <location>
        <begin position="390"/>
        <end position="426"/>
    </location>
</feature>
<evidence type="ECO:0000259" key="10">
    <source>
        <dbReference type="Pfam" id="PF01529"/>
    </source>
</evidence>
<dbReference type="EMBL" id="CCKQ01018689">
    <property type="protein sequence ID" value="CDW90669.1"/>
    <property type="molecule type" value="Genomic_DNA"/>
</dbReference>
<keyword evidence="12" id="KW-1185">Reference proteome</keyword>
<dbReference type="Gene3D" id="1.25.40.20">
    <property type="entry name" value="Ankyrin repeat-containing domain"/>
    <property type="match status" value="2"/>
</dbReference>
<protein>
    <recommendedName>
        <fullName evidence="8">Palmitoyltransferase</fullName>
        <ecNumber evidence="8">2.3.1.225</ecNumber>
    </recommendedName>
</protein>
<dbReference type="AlphaFoldDB" id="A0A078B8D7"/>
<feature type="repeat" description="ANK" evidence="7">
    <location>
        <begin position="291"/>
        <end position="323"/>
    </location>
</feature>
<evidence type="ECO:0000256" key="4">
    <source>
        <dbReference type="ARBA" id="ARBA00022989"/>
    </source>
</evidence>
<dbReference type="Proteomes" id="UP000039865">
    <property type="component" value="Unassembled WGS sequence"/>
</dbReference>
<proteinExistence type="inferred from homology"/>
<keyword evidence="6 8" id="KW-0472">Membrane</keyword>
<dbReference type="InParanoid" id="A0A078B8D7"/>
<evidence type="ECO:0000313" key="12">
    <source>
        <dbReference type="Proteomes" id="UP000039865"/>
    </source>
</evidence>
<feature type="repeat" description="ANK" evidence="7">
    <location>
        <begin position="357"/>
        <end position="389"/>
    </location>
</feature>
<dbReference type="PANTHER" id="PTHR24161:SF85">
    <property type="entry name" value="PALMITOYLTRANSFERASE HIP14"/>
    <property type="match status" value="1"/>
</dbReference>
<evidence type="ECO:0000256" key="2">
    <source>
        <dbReference type="ARBA" id="ARBA00022692"/>
    </source>
</evidence>
<keyword evidence="2 8" id="KW-0812">Transmembrane</keyword>
<dbReference type="InterPro" id="IPR001594">
    <property type="entry name" value="Palmitoyltrfase_DHHC"/>
</dbReference>
<reference evidence="11 12" key="1">
    <citation type="submission" date="2014-06" db="EMBL/GenBank/DDBJ databases">
        <authorList>
            <person name="Swart Estienne"/>
        </authorList>
    </citation>
    <scope>NUCLEOTIDE SEQUENCE [LARGE SCALE GENOMIC DNA]</scope>
    <source>
        <strain evidence="11 12">130c</strain>
    </source>
</reference>
<feature type="compositionally biased region" description="Polar residues" evidence="9">
    <location>
        <begin position="9"/>
        <end position="31"/>
    </location>
</feature>
<comment type="catalytic activity">
    <reaction evidence="8">
        <text>L-cysteinyl-[protein] + hexadecanoyl-CoA = S-hexadecanoyl-L-cysteinyl-[protein] + CoA</text>
        <dbReference type="Rhea" id="RHEA:36683"/>
        <dbReference type="Rhea" id="RHEA-COMP:10131"/>
        <dbReference type="Rhea" id="RHEA-COMP:11032"/>
        <dbReference type="ChEBI" id="CHEBI:29950"/>
        <dbReference type="ChEBI" id="CHEBI:57287"/>
        <dbReference type="ChEBI" id="CHEBI:57379"/>
        <dbReference type="ChEBI" id="CHEBI:74151"/>
        <dbReference type="EC" id="2.3.1.225"/>
    </reaction>
</comment>
<dbReference type="InterPro" id="IPR002110">
    <property type="entry name" value="Ankyrin_rpt"/>
</dbReference>
<keyword evidence="8" id="KW-0012">Acyltransferase</keyword>
<evidence type="ECO:0000256" key="7">
    <source>
        <dbReference type="PROSITE-ProRule" id="PRU00023"/>
    </source>
</evidence>
<evidence type="ECO:0000256" key="9">
    <source>
        <dbReference type="SAM" id="MobiDB-lite"/>
    </source>
</evidence>
<evidence type="ECO:0000256" key="8">
    <source>
        <dbReference type="RuleBase" id="RU079119"/>
    </source>
</evidence>
<dbReference type="SUPFAM" id="SSF48403">
    <property type="entry name" value="Ankyrin repeat"/>
    <property type="match status" value="1"/>
</dbReference>
<evidence type="ECO:0000256" key="5">
    <source>
        <dbReference type="ARBA" id="ARBA00023043"/>
    </source>
</evidence>
<feature type="transmembrane region" description="Helical" evidence="8">
    <location>
        <begin position="506"/>
        <end position="525"/>
    </location>
</feature>
<dbReference type="SMART" id="SM00248">
    <property type="entry name" value="ANK"/>
    <property type="match status" value="5"/>
</dbReference>
<keyword evidence="4 8" id="KW-1133">Transmembrane helix</keyword>
<dbReference type="InterPro" id="IPR036770">
    <property type="entry name" value="Ankyrin_rpt-contain_sf"/>
</dbReference>
<sequence length="724" mass="82190">MNRQRHLDQASNMHSNNSSNLGQSRNHSSNRAPGIRAYSGGRQIFGLFNQSQYSRQKSSNTSEFDASSEQFHDALSDLPQNSQLKTPLMQNQQLDGNSNKSLLSAIKSNNNKVDVISSIHSYNEFLGARENHYLMDMPSPKFSSAMGGETEGRDEEINEILGTMVNLDHQALKALLATCNLDVTRIRDEMGYSLIHLAAYNNSEQCLDVLIQHIMNGGNKDQLNAQAAQINQYDYSNSDQDIIQAINRRALLKNWVNQPTINPEQNPNQNLNSNTFLTSNTPQTFDNQDSFGFTALHFASYHGNAKMIEMLVDAGANVYATNRQEINMLHVAAQGDSPYSIAYFRKMGISINSRDRENSSPLHWACISNSHTVIQYLLAWGSDINAKDSAGLTPLHLAVMNIEQHKKFSTIKKLIFKGASLKIKDQLARKPIDMAIKVQDEKIKKQLNRLLKRNKTCFNSMFKKHKVQQMKGNIVYPICFMILFGCIIGAYATVVYPNIEQQYLRIFLNLSAAITGILYLLSWIVNPGYLGKKIDGEFMLLLNKFDPNSLCPFCEVVQNPQSKHCYACNQCIEEFDHHCFWTNNCVGRRNILIYNMFLTFLTTFLTSLIVSVMIRMLLNMIIQLFKKDGEKSNFRRLVYPRTTYESEIGLSTDKYKSLDGISLMSANPVFNNNNNGYNNNHKIASQNTFRTADGSNYQGWSKQENILNSDNIRRAGGYTQQWRD</sequence>
<dbReference type="PRINTS" id="PR01415">
    <property type="entry name" value="ANKYRIN"/>
</dbReference>
<feature type="region of interest" description="Disordered" evidence="9">
    <location>
        <begin position="1"/>
        <end position="36"/>
    </location>
</feature>
<evidence type="ECO:0000313" key="11">
    <source>
        <dbReference type="EMBL" id="CDW90669.1"/>
    </source>
</evidence>
<dbReference type="Pfam" id="PF01529">
    <property type="entry name" value="DHHC"/>
    <property type="match status" value="1"/>
</dbReference>
<comment type="subcellular location">
    <subcellularLocation>
        <location evidence="1">Membrane</location>
        <topology evidence="1">Multi-pass membrane protein</topology>
    </subcellularLocation>
</comment>
<dbReference type="Pfam" id="PF12796">
    <property type="entry name" value="Ank_2"/>
    <property type="match status" value="1"/>
</dbReference>
<gene>
    <name evidence="11" type="primary">Contig8935.g9549</name>
    <name evidence="11" type="ORF">STYLEM_19814</name>
</gene>
<dbReference type="PROSITE" id="PS50216">
    <property type="entry name" value="DHHC"/>
    <property type="match status" value="1"/>
</dbReference>
<dbReference type="PROSITE" id="PS50088">
    <property type="entry name" value="ANK_REPEAT"/>
    <property type="match status" value="3"/>
</dbReference>
<comment type="similarity">
    <text evidence="8">Belongs to the DHHC palmitoyltransferase family.</text>
</comment>
<organism evidence="11 12">
    <name type="scientific">Stylonychia lemnae</name>
    <name type="common">Ciliate</name>
    <dbReference type="NCBI Taxonomy" id="5949"/>
    <lineage>
        <taxon>Eukaryota</taxon>
        <taxon>Sar</taxon>
        <taxon>Alveolata</taxon>
        <taxon>Ciliophora</taxon>
        <taxon>Intramacronucleata</taxon>
        <taxon>Spirotrichea</taxon>
        <taxon>Stichotrichia</taxon>
        <taxon>Sporadotrichida</taxon>
        <taxon>Oxytrichidae</taxon>
        <taxon>Stylonychinae</taxon>
        <taxon>Stylonychia</taxon>
    </lineage>
</organism>
<feature type="transmembrane region" description="Helical" evidence="8">
    <location>
        <begin position="474"/>
        <end position="494"/>
    </location>
</feature>
<dbReference type="Pfam" id="PF00023">
    <property type="entry name" value="Ank"/>
    <property type="match status" value="1"/>
</dbReference>
<dbReference type="PROSITE" id="PS50297">
    <property type="entry name" value="ANK_REP_REGION"/>
    <property type="match status" value="3"/>
</dbReference>
<dbReference type="EC" id="2.3.1.225" evidence="8"/>
<keyword evidence="3" id="KW-0677">Repeat</keyword>
<feature type="domain" description="Palmitoyltransferase DHHC" evidence="10">
    <location>
        <begin position="545"/>
        <end position="620"/>
    </location>
</feature>
<name>A0A078B8D7_STYLE</name>
<evidence type="ECO:0000256" key="3">
    <source>
        <dbReference type="ARBA" id="ARBA00022737"/>
    </source>
</evidence>
<dbReference type="GO" id="GO:0016020">
    <property type="term" value="C:membrane"/>
    <property type="evidence" value="ECO:0007669"/>
    <property type="project" value="UniProtKB-SubCell"/>
</dbReference>
<keyword evidence="5 7" id="KW-0040">ANK repeat</keyword>
<dbReference type="GO" id="GO:0019706">
    <property type="term" value="F:protein-cysteine S-palmitoyltransferase activity"/>
    <property type="evidence" value="ECO:0007669"/>
    <property type="project" value="UniProtKB-EC"/>
</dbReference>
<dbReference type="PANTHER" id="PTHR24161">
    <property type="entry name" value="ANK_REP_REGION DOMAIN-CONTAINING PROTEIN-RELATED"/>
    <property type="match status" value="1"/>
</dbReference>
<comment type="domain">
    <text evidence="8">The DHHC domain is required for palmitoyltransferase activity.</text>
</comment>
<feature type="transmembrane region" description="Helical" evidence="8">
    <location>
        <begin position="591"/>
        <end position="618"/>
    </location>
</feature>
<keyword evidence="8" id="KW-0808">Transferase</keyword>
<accession>A0A078B8D7</accession>
<evidence type="ECO:0000256" key="1">
    <source>
        <dbReference type="ARBA" id="ARBA00004141"/>
    </source>
</evidence>
<evidence type="ECO:0000256" key="6">
    <source>
        <dbReference type="ARBA" id="ARBA00023136"/>
    </source>
</evidence>
<dbReference type="OrthoDB" id="163438at2759"/>